<sequence>MNIFSLPNHHRRGGTTAQDVRIAARFVFARPGWSATERQDVLNDPYLEITVSRAPGRKMLAWSLVRRDSGLLVQFVEEARPMGPYASMNEALLAVWEDAEQRSSQLEARPCLLLFGLDPTSAAEIQDLATITGFDPLLAPSADPETVLTPGLDLAGVVIDLQLPEFGGDGRAVIKRIRQSWARVPVLALTVHPHHAPEADLHGLGGPTQRERRPCNQDRVLQWLHGVYDLHGGERVGGTGRD</sequence>
<name>A0A327MA62_9PROT</name>
<evidence type="ECO:0000313" key="1">
    <source>
        <dbReference type="EMBL" id="RAI59649.1"/>
    </source>
</evidence>
<dbReference type="InterPro" id="IPR011006">
    <property type="entry name" value="CheY-like_superfamily"/>
</dbReference>
<evidence type="ECO:0008006" key="3">
    <source>
        <dbReference type="Google" id="ProtNLM"/>
    </source>
</evidence>
<reference evidence="2" key="1">
    <citation type="submission" date="2018-06" db="EMBL/GenBank/DDBJ databases">
        <authorList>
            <person name="Khan S.A."/>
        </authorList>
    </citation>
    <scope>NUCLEOTIDE SEQUENCE [LARGE SCALE GENOMIC DNA]</scope>
    <source>
        <strain evidence="2">DB-1506</strain>
    </source>
</reference>
<gene>
    <name evidence="1" type="ORF">DOO78_08655</name>
</gene>
<protein>
    <recommendedName>
        <fullName evidence="3">Response regulatory domain-containing protein</fullName>
    </recommendedName>
</protein>
<dbReference type="EMBL" id="QLIX01000004">
    <property type="protein sequence ID" value="RAI59649.1"/>
    <property type="molecule type" value="Genomic_DNA"/>
</dbReference>
<dbReference type="AlphaFoldDB" id="A0A327MA62"/>
<comment type="caution">
    <text evidence="1">The sequence shown here is derived from an EMBL/GenBank/DDBJ whole genome shotgun (WGS) entry which is preliminary data.</text>
</comment>
<dbReference type="Proteomes" id="UP000249065">
    <property type="component" value="Unassembled WGS sequence"/>
</dbReference>
<evidence type="ECO:0000313" key="2">
    <source>
        <dbReference type="Proteomes" id="UP000249065"/>
    </source>
</evidence>
<dbReference type="SUPFAM" id="SSF52172">
    <property type="entry name" value="CheY-like"/>
    <property type="match status" value="1"/>
</dbReference>
<organism evidence="1 2">
    <name type="scientific">Roseicella frigidaeris</name>
    <dbReference type="NCBI Taxonomy" id="2230885"/>
    <lineage>
        <taxon>Bacteria</taxon>
        <taxon>Pseudomonadati</taxon>
        <taxon>Pseudomonadota</taxon>
        <taxon>Alphaproteobacteria</taxon>
        <taxon>Acetobacterales</taxon>
        <taxon>Roseomonadaceae</taxon>
        <taxon>Roseicella</taxon>
    </lineage>
</organism>
<keyword evidence="2" id="KW-1185">Reference proteome</keyword>
<proteinExistence type="predicted"/>
<accession>A0A327MA62</accession>